<reference evidence="1 2" key="1">
    <citation type="submission" date="2016-07" db="EMBL/GenBank/DDBJ databases">
        <title>Draft genome sequence of Methyloligella halotolerans C2T (VKM B-2706T=CCUG 61687T=DSM 25045T), a halotolerant polyhydroxybutyrate accumulating methylotroph.</title>
        <authorList>
            <person name="Vasilenko O.V."/>
            <person name="Doronina N.V."/>
            <person name="Poroshina M.N."/>
            <person name="Tarlachkov S.V."/>
            <person name="Trotsenko Y.A."/>
        </authorList>
    </citation>
    <scope>NUCLEOTIDE SEQUENCE [LARGE SCALE GENOMIC DNA]</scope>
    <source>
        <strain evidence="1 2">VKM B-2706</strain>
    </source>
</reference>
<proteinExistence type="predicted"/>
<keyword evidence="2" id="KW-1185">Reference proteome</keyword>
<sequence length="145" mass="15937">MNQDYNGFTMLPVSTWTAGGALTWAATDNMTVTASGRREALEASFTGGIIPNDGISVVESVAILRADYRVMENVVVGGGISYIQDDYNLIPRTDDAWSPLASVKYFINPTFTVGFDYRRVDFESKGIGLPSYNRNVYLLSANARF</sequence>
<organism evidence="1 2">
    <name type="scientific">Methyloligella halotolerans</name>
    <dbReference type="NCBI Taxonomy" id="1177755"/>
    <lineage>
        <taxon>Bacteria</taxon>
        <taxon>Pseudomonadati</taxon>
        <taxon>Pseudomonadota</taxon>
        <taxon>Alphaproteobacteria</taxon>
        <taxon>Hyphomicrobiales</taxon>
        <taxon>Hyphomicrobiaceae</taxon>
        <taxon>Methyloligella</taxon>
    </lineage>
</organism>
<comment type="caution">
    <text evidence="1">The sequence shown here is derived from an EMBL/GenBank/DDBJ whole genome shotgun (WGS) entry which is preliminary data.</text>
</comment>
<dbReference type="EMBL" id="MASI01000003">
    <property type="protein sequence ID" value="ODA67422.1"/>
    <property type="molecule type" value="Genomic_DNA"/>
</dbReference>
<dbReference type="Pfam" id="PF10082">
    <property type="entry name" value="BBP2_2"/>
    <property type="match status" value="1"/>
</dbReference>
<evidence type="ECO:0008006" key="3">
    <source>
        <dbReference type="Google" id="ProtNLM"/>
    </source>
</evidence>
<dbReference type="SUPFAM" id="SSF56935">
    <property type="entry name" value="Porins"/>
    <property type="match status" value="1"/>
</dbReference>
<gene>
    <name evidence="1" type="ORF">A7A08_01454</name>
</gene>
<dbReference type="AlphaFoldDB" id="A0A1E2RZ46"/>
<evidence type="ECO:0000313" key="1">
    <source>
        <dbReference type="EMBL" id="ODA67422.1"/>
    </source>
</evidence>
<evidence type="ECO:0000313" key="2">
    <source>
        <dbReference type="Proteomes" id="UP000095087"/>
    </source>
</evidence>
<dbReference type="Proteomes" id="UP000095087">
    <property type="component" value="Unassembled WGS sequence"/>
</dbReference>
<dbReference type="InterPro" id="IPR018759">
    <property type="entry name" value="BBP2_2"/>
</dbReference>
<protein>
    <recommendedName>
        <fullName evidence="3">Outer membrane protein beta-barrel domain-containing protein</fullName>
    </recommendedName>
</protein>
<name>A0A1E2RZ46_9HYPH</name>
<accession>A0A1E2RZ46</accession>